<sequence length="71" mass="7965">MSDNHVYKKVEIVGSSEKSIEGAIENALAESAKSIRNMEWFEVTETRGHIVDGKVGHYQVSLKIGFRIKES</sequence>
<evidence type="ECO:0000313" key="1">
    <source>
        <dbReference type="EMBL" id="SHK31849.1"/>
    </source>
</evidence>
<dbReference type="Pfam" id="PF07311">
    <property type="entry name" value="Dodecin"/>
    <property type="match status" value="1"/>
</dbReference>
<dbReference type="EMBL" id="FRAQ01000001">
    <property type="protein sequence ID" value="SHK31849.1"/>
    <property type="molecule type" value="Genomic_DNA"/>
</dbReference>
<dbReference type="Gene3D" id="3.30.1660.10">
    <property type="entry name" value="Flavin-binding protein dodecin"/>
    <property type="match status" value="1"/>
</dbReference>
<name>A0A1M6RHD4_9GAMM</name>
<dbReference type="SUPFAM" id="SSF89807">
    <property type="entry name" value="Dodecin-like"/>
    <property type="match status" value="1"/>
</dbReference>
<protein>
    <recommendedName>
        <fullName evidence="3">Dodecin flavoprotein</fullName>
    </recommendedName>
</protein>
<proteinExistence type="predicted"/>
<keyword evidence="2" id="KW-1185">Reference proteome</keyword>
<dbReference type="InterPro" id="IPR009923">
    <property type="entry name" value="Dodecin"/>
</dbReference>
<dbReference type="Proteomes" id="UP000184497">
    <property type="component" value="Unassembled WGS sequence"/>
</dbReference>
<evidence type="ECO:0008006" key="3">
    <source>
        <dbReference type="Google" id="ProtNLM"/>
    </source>
</evidence>
<gene>
    <name evidence="1" type="ORF">SAMN05216369_1510</name>
</gene>
<dbReference type="InterPro" id="IPR025543">
    <property type="entry name" value="Dodecin-like"/>
</dbReference>
<dbReference type="InterPro" id="IPR050049">
    <property type="entry name" value="Dodecin_bact"/>
</dbReference>
<dbReference type="PANTHER" id="PTHR39324:SF1">
    <property type="entry name" value="CALCIUM DODECIN"/>
    <property type="match status" value="1"/>
</dbReference>
<dbReference type="OrthoDB" id="9805889at2"/>
<dbReference type="NCBIfam" id="NF043052">
    <property type="entry name" value="DodecBact"/>
    <property type="match status" value="1"/>
</dbReference>
<dbReference type="InterPro" id="IPR036694">
    <property type="entry name" value="Dodecin-like_sf"/>
</dbReference>
<dbReference type="RefSeq" id="WP_072796542.1">
    <property type="nucleotide sequence ID" value="NZ_FRAQ01000001.1"/>
</dbReference>
<dbReference type="PANTHER" id="PTHR39324">
    <property type="entry name" value="CALCIUM DODECIN"/>
    <property type="match status" value="1"/>
</dbReference>
<reference evidence="2" key="1">
    <citation type="submission" date="2016-11" db="EMBL/GenBank/DDBJ databases">
        <authorList>
            <person name="Varghese N."/>
            <person name="Submissions S."/>
        </authorList>
    </citation>
    <scope>NUCLEOTIDE SEQUENCE [LARGE SCALE GENOMIC DNA]</scope>
    <source>
        <strain evidence="2">CGMCC 1.10835</strain>
    </source>
</reference>
<dbReference type="STRING" id="564117.SAMN05216369_1510"/>
<dbReference type="AlphaFoldDB" id="A0A1M6RHD4"/>
<organism evidence="1 2">
    <name type="scientific">Marinobacter antarcticus</name>
    <dbReference type="NCBI Taxonomy" id="564117"/>
    <lineage>
        <taxon>Bacteria</taxon>
        <taxon>Pseudomonadati</taxon>
        <taxon>Pseudomonadota</taxon>
        <taxon>Gammaproteobacteria</taxon>
        <taxon>Pseudomonadales</taxon>
        <taxon>Marinobacteraceae</taxon>
        <taxon>Marinobacter</taxon>
    </lineage>
</organism>
<accession>A0A1M6RHD4</accession>
<evidence type="ECO:0000313" key="2">
    <source>
        <dbReference type="Proteomes" id="UP000184497"/>
    </source>
</evidence>